<keyword evidence="10" id="KW-1185">Reference proteome</keyword>
<organism evidence="9 10">
    <name type="scientific">Streptomonospora litoralis</name>
    <dbReference type="NCBI Taxonomy" id="2498135"/>
    <lineage>
        <taxon>Bacteria</taxon>
        <taxon>Bacillati</taxon>
        <taxon>Actinomycetota</taxon>
        <taxon>Actinomycetes</taxon>
        <taxon>Streptosporangiales</taxon>
        <taxon>Nocardiopsidaceae</taxon>
        <taxon>Streptomonospora</taxon>
    </lineage>
</organism>
<dbReference type="PANTHER" id="PTHR32322">
    <property type="entry name" value="INNER MEMBRANE TRANSPORTER"/>
    <property type="match status" value="1"/>
</dbReference>
<sequence>MSANAGVNSSGGPIWGRLPSGAGLLRTAGESIPPTWFVLVGILSVQAGAGIASRLFAVLPPSAVVWLRLLTSAVVLLALARPALRGRSRADWAVAIGFGVCLATMNFAIYQSFARIPLGIAVTIEFLGPLSVAVLGSRRRIDLLWVALAGAGVVLLGRSDGDVTLAGVLFALLAGAAWAGYILLSAATGRRFSGMSGLAVASVAGTVLVAPAGIAAGGSALLDPRLLLIGLAIGLLSSVVPYTLELQALRRMPPRVFGILMSLEPAAAALVGLVLLGEFLSVWQWLAVGCVVAASVGATRRPRAPGRDREQPRPQSATDDAPEADGG</sequence>
<evidence type="ECO:0000256" key="2">
    <source>
        <dbReference type="ARBA" id="ARBA00007362"/>
    </source>
</evidence>
<feature type="transmembrane region" description="Helical" evidence="7">
    <location>
        <begin position="143"/>
        <end position="159"/>
    </location>
</feature>
<gene>
    <name evidence="9" type="primary">rhtA2</name>
    <name evidence="9" type="ORF">EKD16_15225</name>
</gene>
<evidence type="ECO:0000256" key="6">
    <source>
        <dbReference type="SAM" id="MobiDB-lite"/>
    </source>
</evidence>
<evidence type="ECO:0000313" key="9">
    <source>
        <dbReference type="EMBL" id="QBI54822.1"/>
    </source>
</evidence>
<feature type="transmembrane region" description="Helical" evidence="7">
    <location>
        <begin position="165"/>
        <end position="184"/>
    </location>
</feature>
<evidence type="ECO:0000256" key="5">
    <source>
        <dbReference type="ARBA" id="ARBA00023136"/>
    </source>
</evidence>
<dbReference type="EMBL" id="CP036455">
    <property type="protein sequence ID" value="QBI54822.1"/>
    <property type="molecule type" value="Genomic_DNA"/>
</dbReference>
<feature type="transmembrane region" description="Helical" evidence="7">
    <location>
        <begin position="196"/>
        <end position="220"/>
    </location>
</feature>
<name>A0A4V0ZJV7_9ACTN</name>
<evidence type="ECO:0000256" key="1">
    <source>
        <dbReference type="ARBA" id="ARBA00004141"/>
    </source>
</evidence>
<dbReference type="InterPro" id="IPR037185">
    <property type="entry name" value="EmrE-like"/>
</dbReference>
<feature type="transmembrane region" description="Helical" evidence="7">
    <location>
        <begin position="282"/>
        <end position="299"/>
    </location>
</feature>
<comment type="subcellular location">
    <subcellularLocation>
        <location evidence="1">Membrane</location>
        <topology evidence="1">Multi-pass membrane protein</topology>
    </subcellularLocation>
</comment>
<feature type="transmembrane region" description="Helical" evidence="7">
    <location>
        <begin position="116"/>
        <end position="136"/>
    </location>
</feature>
<keyword evidence="4 7" id="KW-1133">Transmembrane helix</keyword>
<accession>A0A4V0ZJV7</accession>
<dbReference type="Pfam" id="PF00892">
    <property type="entry name" value="EamA"/>
    <property type="match status" value="1"/>
</dbReference>
<feature type="region of interest" description="Disordered" evidence="6">
    <location>
        <begin position="300"/>
        <end position="327"/>
    </location>
</feature>
<feature type="domain" description="EamA" evidence="8">
    <location>
        <begin position="166"/>
        <end position="297"/>
    </location>
</feature>
<feature type="transmembrane region" description="Helical" evidence="7">
    <location>
        <begin position="256"/>
        <end position="276"/>
    </location>
</feature>
<dbReference type="AlphaFoldDB" id="A0A4V0ZJV7"/>
<evidence type="ECO:0000256" key="4">
    <source>
        <dbReference type="ARBA" id="ARBA00022989"/>
    </source>
</evidence>
<comment type="similarity">
    <text evidence="2">Belongs to the EamA transporter family.</text>
</comment>
<evidence type="ECO:0000313" key="10">
    <source>
        <dbReference type="Proteomes" id="UP000292235"/>
    </source>
</evidence>
<keyword evidence="3 7" id="KW-0812">Transmembrane</keyword>
<feature type="transmembrane region" description="Helical" evidence="7">
    <location>
        <begin position="92"/>
        <end position="110"/>
    </location>
</feature>
<keyword evidence="5 7" id="KW-0472">Membrane</keyword>
<dbReference type="GO" id="GO:0016020">
    <property type="term" value="C:membrane"/>
    <property type="evidence" value="ECO:0007669"/>
    <property type="project" value="UniProtKB-SubCell"/>
</dbReference>
<dbReference type="InterPro" id="IPR050638">
    <property type="entry name" value="AA-Vitamin_Transporters"/>
</dbReference>
<dbReference type="PANTHER" id="PTHR32322:SF2">
    <property type="entry name" value="EAMA DOMAIN-CONTAINING PROTEIN"/>
    <property type="match status" value="1"/>
</dbReference>
<proteinExistence type="inferred from homology"/>
<evidence type="ECO:0000256" key="7">
    <source>
        <dbReference type="SAM" id="Phobius"/>
    </source>
</evidence>
<protein>
    <submittedName>
        <fullName evidence="9">Threonine/homoserine exporter RhtA</fullName>
    </submittedName>
</protein>
<reference evidence="9 10" key="1">
    <citation type="submission" date="2019-02" db="EMBL/GenBank/DDBJ databases">
        <authorList>
            <person name="Khodamoradi S."/>
            <person name="Hahnke R.L."/>
            <person name="Kaempfer P."/>
            <person name="Schumann P."/>
            <person name="Rohde M."/>
            <person name="Steinert M."/>
            <person name="Luzhetskyy A."/>
            <person name="Wink J."/>
            <person name="Ruckert C."/>
        </authorList>
    </citation>
    <scope>NUCLEOTIDE SEQUENCE [LARGE SCALE GENOMIC DNA]</scope>
    <source>
        <strain evidence="9 10">M2</strain>
    </source>
</reference>
<feature type="transmembrane region" description="Helical" evidence="7">
    <location>
        <begin position="226"/>
        <end position="244"/>
    </location>
</feature>
<dbReference type="Proteomes" id="UP000292235">
    <property type="component" value="Chromosome"/>
</dbReference>
<feature type="transmembrane region" description="Helical" evidence="7">
    <location>
        <begin position="36"/>
        <end position="57"/>
    </location>
</feature>
<dbReference type="SUPFAM" id="SSF103481">
    <property type="entry name" value="Multidrug resistance efflux transporter EmrE"/>
    <property type="match status" value="2"/>
</dbReference>
<evidence type="ECO:0000259" key="8">
    <source>
        <dbReference type="Pfam" id="PF00892"/>
    </source>
</evidence>
<evidence type="ECO:0000256" key="3">
    <source>
        <dbReference type="ARBA" id="ARBA00022692"/>
    </source>
</evidence>
<dbReference type="InterPro" id="IPR000620">
    <property type="entry name" value="EamA_dom"/>
</dbReference>
<feature type="transmembrane region" description="Helical" evidence="7">
    <location>
        <begin position="63"/>
        <end position="80"/>
    </location>
</feature>
<dbReference type="KEGG" id="strr:EKD16_15225"/>